<feature type="transmembrane region" description="Helical" evidence="6">
    <location>
        <begin position="312"/>
        <end position="345"/>
    </location>
</feature>
<sequence length="365" mass="37045">MLAVATLLISAAAESVWQLAAGRFLDGLAAGMVAVSINAAIAQSYPAELRARMLSLMSAAWIVPSLAGPPLASLIVEVWSWRAVFYGLAALTAIPALVLVYVLGRRPGSIGDKPPRPALLPAIAVSLGAALGQYAVSGRDWWHLASGAVALALVVAFVRRLVPTGTWRAAPGLPASVLLRGFASGSYFTLEAFVPLLMEVGRPVPTIIIGISFTGGALAWAGASWLQAHPLAAVPRHRLVSAGASVMGLAVLVAGSALIGPAWLAGAAYVLAAVGMGLLAPSLTLLALGHAPADRQGQASSAMQTTQNLGQITVMAVGSALFTIGSYPATFALLLVPVLGVFLLAGRTRAATPVPAPSPVASPSA</sequence>
<proteinExistence type="predicted"/>
<feature type="transmembrane region" description="Helical" evidence="6">
    <location>
        <begin position="84"/>
        <end position="104"/>
    </location>
</feature>
<feature type="transmembrane region" description="Helical" evidence="6">
    <location>
        <begin position="204"/>
        <end position="227"/>
    </location>
</feature>
<accession>A0A9W6SS26</accession>
<keyword evidence="3 6" id="KW-0812">Transmembrane</keyword>
<evidence type="ECO:0000256" key="5">
    <source>
        <dbReference type="ARBA" id="ARBA00023136"/>
    </source>
</evidence>
<feature type="transmembrane region" description="Helical" evidence="6">
    <location>
        <begin position="178"/>
        <end position="198"/>
    </location>
</feature>
<feature type="transmembrane region" description="Helical" evidence="6">
    <location>
        <begin position="239"/>
        <end position="263"/>
    </location>
</feature>
<evidence type="ECO:0000256" key="2">
    <source>
        <dbReference type="ARBA" id="ARBA00022448"/>
    </source>
</evidence>
<protein>
    <recommendedName>
        <fullName evidence="7">Major facilitator superfamily (MFS) profile domain-containing protein</fullName>
    </recommendedName>
</protein>
<comment type="caution">
    <text evidence="8">The sequence shown here is derived from an EMBL/GenBank/DDBJ whole genome shotgun (WGS) entry which is preliminary data.</text>
</comment>
<dbReference type="InterPro" id="IPR020846">
    <property type="entry name" value="MFS_dom"/>
</dbReference>
<feature type="transmembrane region" description="Helical" evidence="6">
    <location>
        <begin position="269"/>
        <end position="291"/>
    </location>
</feature>
<dbReference type="EMBL" id="BSTX01000005">
    <property type="protein sequence ID" value="GLZ81376.1"/>
    <property type="molecule type" value="Genomic_DNA"/>
</dbReference>
<feature type="transmembrane region" description="Helical" evidence="6">
    <location>
        <begin position="116"/>
        <end position="135"/>
    </location>
</feature>
<feature type="transmembrane region" description="Helical" evidence="6">
    <location>
        <begin position="53"/>
        <end position="72"/>
    </location>
</feature>
<dbReference type="GO" id="GO:0022857">
    <property type="term" value="F:transmembrane transporter activity"/>
    <property type="evidence" value="ECO:0007669"/>
    <property type="project" value="InterPro"/>
</dbReference>
<organism evidence="8 9">
    <name type="scientific">Actinorhabdospora filicis</name>
    <dbReference type="NCBI Taxonomy" id="1785913"/>
    <lineage>
        <taxon>Bacteria</taxon>
        <taxon>Bacillati</taxon>
        <taxon>Actinomycetota</taxon>
        <taxon>Actinomycetes</taxon>
        <taxon>Micromonosporales</taxon>
        <taxon>Micromonosporaceae</taxon>
        <taxon>Actinorhabdospora</taxon>
    </lineage>
</organism>
<evidence type="ECO:0000256" key="1">
    <source>
        <dbReference type="ARBA" id="ARBA00004651"/>
    </source>
</evidence>
<dbReference type="GO" id="GO:0005886">
    <property type="term" value="C:plasma membrane"/>
    <property type="evidence" value="ECO:0007669"/>
    <property type="project" value="UniProtKB-SubCell"/>
</dbReference>
<dbReference type="InterPro" id="IPR036259">
    <property type="entry name" value="MFS_trans_sf"/>
</dbReference>
<dbReference type="PROSITE" id="PS50850">
    <property type="entry name" value="MFS"/>
    <property type="match status" value="1"/>
</dbReference>
<evidence type="ECO:0000313" key="8">
    <source>
        <dbReference type="EMBL" id="GLZ81376.1"/>
    </source>
</evidence>
<evidence type="ECO:0000313" key="9">
    <source>
        <dbReference type="Proteomes" id="UP001165079"/>
    </source>
</evidence>
<gene>
    <name evidence="8" type="ORF">Afil01_61830</name>
</gene>
<evidence type="ECO:0000256" key="4">
    <source>
        <dbReference type="ARBA" id="ARBA00022989"/>
    </source>
</evidence>
<feature type="domain" description="Major facilitator superfamily (MFS) profile" evidence="7">
    <location>
        <begin position="1"/>
        <end position="349"/>
    </location>
</feature>
<evidence type="ECO:0000259" key="7">
    <source>
        <dbReference type="PROSITE" id="PS50850"/>
    </source>
</evidence>
<keyword evidence="9" id="KW-1185">Reference proteome</keyword>
<keyword evidence="5 6" id="KW-0472">Membrane</keyword>
<dbReference type="SUPFAM" id="SSF103473">
    <property type="entry name" value="MFS general substrate transporter"/>
    <property type="match status" value="1"/>
</dbReference>
<keyword evidence="4 6" id="KW-1133">Transmembrane helix</keyword>
<comment type="subcellular location">
    <subcellularLocation>
        <location evidence="1">Cell membrane</location>
        <topology evidence="1">Multi-pass membrane protein</topology>
    </subcellularLocation>
</comment>
<feature type="transmembrane region" description="Helical" evidence="6">
    <location>
        <begin position="141"/>
        <end position="158"/>
    </location>
</feature>
<dbReference type="Proteomes" id="UP001165079">
    <property type="component" value="Unassembled WGS sequence"/>
</dbReference>
<name>A0A9W6SS26_9ACTN</name>
<dbReference type="Gene3D" id="1.20.1250.20">
    <property type="entry name" value="MFS general substrate transporter like domains"/>
    <property type="match status" value="1"/>
</dbReference>
<dbReference type="Pfam" id="PF07690">
    <property type="entry name" value="MFS_1"/>
    <property type="match status" value="1"/>
</dbReference>
<dbReference type="AlphaFoldDB" id="A0A9W6SS26"/>
<evidence type="ECO:0000256" key="6">
    <source>
        <dbReference type="SAM" id="Phobius"/>
    </source>
</evidence>
<dbReference type="PANTHER" id="PTHR42718">
    <property type="entry name" value="MAJOR FACILITATOR SUPERFAMILY MULTIDRUG TRANSPORTER MFSC"/>
    <property type="match status" value="1"/>
</dbReference>
<dbReference type="InterPro" id="IPR011701">
    <property type="entry name" value="MFS"/>
</dbReference>
<evidence type="ECO:0000256" key="3">
    <source>
        <dbReference type="ARBA" id="ARBA00022692"/>
    </source>
</evidence>
<reference evidence="8" key="1">
    <citation type="submission" date="2023-03" db="EMBL/GenBank/DDBJ databases">
        <title>Actinorhabdospora filicis NBRC 111898.</title>
        <authorList>
            <person name="Ichikawa N."/>
            <person name="Sato H."/>
            <person name="Tonouchi N."/>
        </authorList>
    </citation>
    <scope>NUCLEOTIDE SEQUENCE</scope>
    <source>
        <strain evidence="8">NBRC 111898</strain>
    </source>
</reference>
<feature type="transmembrane region" description="Helical" evidence="6">
    <location>
        <begin position="23"/>
        <end position="41"/>
    </location>
</feature>
<dbReference type="PANTHER" id="PTHR42718:SF9">
    <property type="entry name" value="MAJOR FACILITATOR SUPERFAMILY MULTIDRUG TRANSPORTER MFSC"/>
    <property type="match status" value="1"/>
</dbReference>
<keyword evidence="2" id="KW-0813">Transport</keyword>